<keyword evidence="2" id="KW-1185">Reference proteome</keyword>
<sequence>MRSARKRTADQATLRDVLLATPPQVVVGRPQHGRPRSLAATWVAGVRRFGPLSCVYRCFGSSAATKPRILHKWPNCSTPPLGPPQVIS</sequence>
<organism evidence="1 2">
    <name type="scientific">Rhipicephalus sanguineus</name>
    <name type="common">Brown dog tick</name>
    <name type="synonym">Ixodes sanguineus</name>
    <dbReference type="NCBI Taxonomy" id="34632"/>
    <lineage>
        <taxon>Eukaryota</taxon>
        <taxon>Metazoa</taxon>
        <taxon>Ecdysozoa</taxon>
        <taxon>Arthropoda</taxon>
        <taxon>Chelicerata</taxon>
        <taxon>Arachnida</taxon>
        <taxon>Acari</taxon>
        <taxon>Parasitiformes</taxon>
        <taxon>Ixodida</taxon>
        <taxon>Ixodoidea</taxon>
        <taxon>Ixodidae</taxon>
        <taxon>Rhipicephalinae</taxon>
        <taxon>Rhipicephalus</taxon>
        <taxon>Rhipicephalus</taxon>
    </lineage>
</organism>
<dbReference type="AlphaFoldDB" id="A0A9D4T3H3"/>
<proteinExistence type="predicted"/>
<reference evidence="1" key="1">
    <citation type="journal article" date="2020" name="Cell">
        <title>Large-Scale Comparative Analyses of Tick Genomes Elucidate Their Genetic Diversity and Vector Capacities.</title>
        <authorList>
            <consortium name="Tick Genome and Microbiome Consortium (TIGMIC)"/>
            <person name="Jia N."/>
            <person name="Wang J."/>
            <person name="Shi W."/>
            <person name="Du L."/>
            <person name="Sun Y."/>
            <person name="Zhan W."/>
            <person name="Jiang J.F."/>
            <person name="Wang Q."/>
            <person name="Zhang B."/>
            <person name="Ji P."/>
            <person name="Bell-Sakyi L."/>
            <person name="Cui X.M."/>
            <person name="Yuan T.T."/>
            <person name="Jiang B.G."/>
            <person name="Yang W.F."/>
            <person name="Lam T.T."/>
            <person name="Chang Q.C."/>
            <person name="Ding S.J."/>
            <person name="Wang X.J."/>
            <person name="Zhu J.G."/>
            <person name="Ruan X.D."/>
            <person name="Zhao L."/>
            <person name="Wei J.T."/>
            <person name="Ye R.Z."/>
            <person name="Que T.C."/>
            <person name="Du C.H."/>
            <person name="Zhou Y.H."/>
            <person name="Cheng J.X."/>
            <person name="Dai P.F."/>
            <person name="Guo W.B."/>
            <person name="Han X.H."/>
            <person name="Huang E.J."/>
            <person name="Li L.F."/>
            <person name="Wei W."/>
            <person name="Gao Y.C."/>
            <person name="Liu J.Z."/>
            <person name="Shao H.Z."/>
            <person name="Wang X."/>
            <person name="Wang C.C."/>
            <person name="Yang T.C."/>
            <person name="Huo Q.B."/>
            <person name="Li W."/>
            <person name="Chen H.Y."/>
            <person name="Chen S.E."/>
            <person name="Zhou L.G."/>
            <person name="Ni X.B."/>
            <person name="Tian J.H."/>
            <person name="Sheng Y."/>
            <person name="Liu T."/>
            <person name="Pan Y.S."/>
            <person name="Xia L.Y."/>
            <person name="Li J."/>
            <person name="Zhao F."/>
            <person name="Cao W.C."/>
        </authorList>
    </citation>
    <scope>NUCLEOTIDE SEQUENCE</scope>
    <source>
        <strain evidence="1">Rsan-2018</strain>
    </source>
</reference>
<accession>A0A9D4T3H3</accession>
<reference evidence="1" key="2">
    <citation type="submission" date="2021-09" db="EMBL/GenBank/DDBJ databases">
        <authorList>
            <person name="Jia N."/>
            <person name="Wang J."/>
            <person name="Shi W."/>
            <person name="Du L."/>
            <person name="Sun Y."/>
            <person name="Zhan W."/>
            <person name="Jiang J."/>
            <person name="Wang Q."/>
            <person name="Zhang B."/>
            <person name="Ji P."/>
            <person name="Sakyi L.B."/>
            <person name="Cui X."/>
            <person name="Yuan T."/>
            <person name="Jiang B."/>
            <person name="Yang W."/>
            <person name="Lam T.T.-Y."/>
            <person name="Chang Q."/>
            <person name="Ding S."/>
            <person name="Wang X."/>
            <person name="Zhu J."/>
            <person name="Ruan X."/>
            <person name="Zhao L."/>
            <person name="Wei J."/>
            <person name="Que T."/>
            <person name="Du C."/>
            <person name="Cheng J."/>
            <person name="Dai P."/>
            <person name="Han X."/>
            <person name="Huang E."/>
            <person name="Gao Y."/>
            <person name="Liu J."/>
            <person name="Shao H."/>
            <person name="Ye R."/>
            <person name="Li L."/>
            <person name="Wei W."/>
            <person name="Wang X."/>
            <person name="Wang C."/>
            <person name="Huo Q."/>
            <person name="Li W."/>
            <person name="Guo W."/>
            <person name="Chen H."/>
            <person name="Chen S."/>
            <person name="Zhou L."/>
            <person name="Zhou L."/>
            <person name="Ni X."/>
            <person name="Tian J."/>
            <person name="Zhou Y."/>
            <person name="Sheng Y."/>
            <person name="Liu T."/>
            <person name="Pan Y."/>
            <person name="Xia L."/>
            <person name="Li J."/>
            <person name="Zhao F."/>
            <person name="Cao W."/>
        </authorList>
    </citation>
    <scope>NUCLEOTIDE SEQUENCE</scope>
    <source>
        <strain evidence="1">Rsan-2018</strain>
        <tissue evidence="1">Larvae</tissue>
    </source>
</reference>
<name>A0A9D4T3H3_RHISA</name>
<dbReference type="EMBL" id="JABSTV010001247">
    <property type="protein sequence ID" value="KAH7971611.1"/>
    <property type="molecule type" value="Genomic_DNA"/>
</dbReference>
<evidence type="ECO:0000313" key="2">
    <source>
        <dbReference type="Proteomes" id="UP000821837"/>
    </source>
</evidence>
<evidence type="ECO:0000313" key="1">
    <source>
        <dbReference type="EMBL" id="KAH7971611.1"/>
    </source>
</evidence>
<gene>
    <name evidence="1" type="ORF">HPB52_000531</name>
</gene>
<protein>
    <submittedName>
        <fullName evidence="1">Uncharacterized protein</fullName>
    </submittedName>
</protein>
<dbReference type="Proteomes" id="UP000821837">
    <property type="component" value="Chromosome 11"/>
</dbReference>
<comment type="caution">
    <text evidence="1">The sequence shown here is derived from an EMBL/GenBank/DDBJ whole genome shotgun (WGS) entry which is preliminary data.</text>
</comment>